<reference evidence="1" key="1">
    <citation type="submission" date="2016-10" db="EMBL/GenBank/DDBJ databases">
        <authorList>
            <person name="de Groot N.N."/>
        </authorList>
    </citation>
    <scope>NUCLEOTIDE SEQUENCE</scope>
</reference>
<name>A0A1W1BCK9_9ZZZZ</name>
<protein>
    <submittedName>
        <fullName evidence="1">Uncharacterized protein</fullName>
    </submittedName>
</protein>
<dbReference type="PANTHER" id="PTHR30087:SF1">
    <property type="entry name" value="HYPOTHETICAL CYTOSOLIC PROTEIN"/>
    <property type="match status" value="1"/>
</dbReference>
<dbReference type="InterPro" id="IPR007553">
    <property type="entry name" value="2-thiour_desulf"/>
</dbReference>
<gene>
    <name evidence="1" type="ORF">MNB_SM-4-522</name>
</gene>
<organism evidence="1">
    <name type="scientific">hydrothermal vent metagenome</name>
    <dbReference type="NCBI Taxonomy" id="652676"/>
    <lineage>
        <taxon>unclassified sequences</taxon>
        <taxon>metagenomes</taxon>
        <taxon>ecological metagenomes</taxon>
    </lineage>
</organism>
<dbReference type="EMBL" id="FPHF01000011">
    <property type="protein sequence ID" value="SFV51276.1"/>
    <property type="molecule type" value="Genomic_DNA"/>
</dbReference>
<accession>A0A1W1BCK9</accession>
<dbReference type="AlphaFoldDB" id="A0A1W1BCK9"/>
<dbReference type="PANTHER" id="PTHR30087">
    <property type="entry name" value="INNER MEMBRANE PROTEIN"/>
    <property type="match status" value="1"/>
</dbReference>
<evidence type="ECO:0000313" key="1">
    <source>
        <dbReference type="EMBL" id="SFV51276.1"/>
    </source>
</evidence>
<dbReference type="Pfam" id="PF04463">
    <property type="entry name" value="2-thiour_desulf"/>
    <property type="match status" value="1"/>
</dbReference>
<sequence length="151" mass="17014">MSSAKKRVIISACLLGEYCRYDGKTKEVNAVIEAYKEYEIIPFCPEAPLFGTPRERINVVEVNGENRIITDITNIDVTLHLEEEINAFCDKHPDIDAIVLKSKSPSCGYKTTSIISKEKVFLHFGSGIASTILSKKYPNIKIENEIEFKVK</sequence>
<proteinExistence type="predicted"/>